<evidence type="ECO:0000313" key="3">
    <source>
        <dbReference type="Proteomes" id="UP000178908"/>
    </source>
</evidence>
<gene>
    <name evidence="2" type="ORF">A3C61_03340</name>
</gene>
<dbReference type="InterPro" id="IPR001296">
    <property type="entry name" value="Glyco_trans_1"/>
</dbReference>
<dbReference type="PANTHER" id="PTHR45947">
    <property type="entry name" value="SULFOQUINOVOSYL TRANSFERASE SQD2"/>
    <property type="match status" value="1"/>
</dbReference>
<evidence type="ECO:0000259" key="1">
    <source>
        <dbReference type="Pfam" id="PF00534"/>
    </source>
</evidence>
<dbReference type="PANTHER" id="PTHR45947:SF3">
    <property type="entry name" value="SULFOQUINOVOSYL TRANSFERASE SQD2"/>
    <property type="match status" value="1"/>
</dbReference>
<proteinExistence type="predicted"/>
<dbReference type="Pfam" id="PF00534">
    <property type="entry name" value="Glycos_transf_1"/>
    <property type="match status" value="1"/>
</dbReference>
<comment type="caution">
    <text evidence="2">The sequence shown here is derived from an EMBL/GenBank/DDBJ whole genome shotgun (WGS) entry which is preliminary data.</text>
</comment>
<protein>
    <recommendedName>
        <fullName evidence="1">Glycosyl transferase family 1 domain-containing protein</fullName>
    </recommendedName>
</protein>
<sequence>MSKKILISGYTYVDESTIKTFDYYPEKESIHFLVPKTWPLKGGKYIYHAPVKENVKTTKAFFTHSNYPVIGGIFKGLMPVFPIELFRQKPDIVFSASEPNILTTLYQGFFSKLFGAKHVIFTWETIPYENKFKGLRGMVQRFVVRLNLLFCDSLICGSVRGQQMINSLTDKPTAVIPLNGIDMNFFTRDYSKKSFRGVNYADSVVFSFAGAIGYRKGVHLIIKAFEEISKKISNVKLIIAGSGEYDEQIAALINKSGLGPKIIRVPWLGRDELLQLFNSSDIFLYPSIPYIGWEEQFGFSLAEASSMELPIITTQSGSISEVVLDGKTGILIQSDDYAALREAMIILANDEQERISMGRAGRQFINDTYSNQVIASKFYNFFNTLK</sequence>
<accession>A0A1F8F5R3</accession>
<dbReference type="Gene3D" id="3.40.50.2000">
    <property type="entry name" value="Glycogen Phosphorylase B"/>
    <property type="match status" value="2"/>
</dbReference>
<dbReference type="AlphaFoldDB" id="A0A1F8F5R3"/>
<evidence type="ECO:0000313" key="2">
    <source>
        <dbReference type="EMBL" id="OGN07920.1"/>
    </source>
</evidence>
<dbReference type="EMBL" id="MGJO01000061">
    <property type="protein sequence ID" value="OGN07920.1"/>
    <property type="molecule type" value="Genomic_DNA"/>
</dbReference>
<name>A0A1F8F5R3_9BACT</name>
<dbReference type="GO" id="GO:0016758">
    <property type="term" value="F:hexosyltransferase activity"/>
    <property type="evidence" value="ECO:0007669"/>
    <property type="project" value="TreeGrafter"/>
</dbReference>
<dbReference type="Proteomes" id="UP000178908">
    <property type="component" value="Unassembled WGS sequence"/>
</dbReference>
<reference evidence="2 3" key="1">
    <citation type="journal article" date="2016" name="Nat. Commun.">
        <title>Thousands of microbial genomes shed light on interconnected biogeochemical processes in an aquifer system.</title>
        <authorList>
            <person name="Anantharaman K."/>
            <person name="Brown C.T."/>
            <person name="Hug L.A."/>
            <person name="Sharon I."/>
            <person name="Castelle C.J."/>
            <person name="Probst A.J."/>
            <person name="Thomas B.C."/>
            <person name="Singh A."/>
            <person name="Wilkins M.J."/>
            <person name="Karaoz U."/>
            <person name="Brodie E.L."/>
            <person name="Williams K.H."/>
            <person name="Hubbard S.S."/>
            <person name="Banfield J.F."/>
        </authorList>
    </citation>
    <scope>NUCLEOTIDE SEQUENCE [LARGE SCALE GENOMIC DNA]</scope>
</reference>
<organism evidence="2 3">
    <name type="scientific">Candidatus Yanofskybacteria bacterium RIFCSPHIGHO2_02_FULL_39_10</name>
    <dbReference type="NCBI Taxonomy" id="1802674"/>
    <lineage>
        <taxon>Bacteria</taxon>
        <taxon>Candidatus Yanofskyibacteriota</taxon>
    </lineage>
</organism>
<feature type="domain" description="Glycosyl transferase family 1" evidence="1">
    <location>
        <begin position="196"/>
        <end position="363"/>
    </location>
</feature>
<dbReference type="SUPFAM" id="SSF53756">
    <property type="entry name" value="UDP-Glycosyltransferase/glycogen phosphorylase"/>
    <property type="match status" value="1"/>
</dbReference>
<dbReference type="InterPro" id="IPR050194">
    <property type="entry name" value="Glycosyltransferase_grp1"/>
</dbReference>